<evidence type="ECO:0000256" key="7">
    <source>
        <dbReference type="RuleBase" id="RU003355"/>
    </source>
</evidence>
<dbReference type="InterPro" id="IPR000209">
    <property type="entry name" value="Peptidase_S8/S53_dom"/>
</dbReference>
<feature type="domain" description="Peptidase S8/S53" evidence="9">
    <location>
        <begin position="160"/>
        <end position="386"/>
    </location>
</feature>
<dbReference type="CDD" id="cd04077">
    <property type="entry name" value="Peptidases_S8_PCSK9_ProteinaseK_like"/>
    <property type="match status" value="1"/>
</dbReference>
<sequence length="436" mass="44819">MAKRSTTTSRRARTWRRWVGIGSISAFAIVAGTGLAAADEGAVRYADSERAISGSYIVVLKDGVSAAATTDAQARAYSATVRYRYGSVVRGYSATMGERQARRLAADPRVAYVEQDQTVSLLDTQTNPPSWGLDRVDQRDLSLNSAYTYLATAATVNAYVIDTGIRTTHSDFGGRAVWGTNTTGDGNNSDCHGHGTHVAGTIGGTAHGVAKGVRLTAVKVLGCNGSGTNSAVIAGIDWVTANAVRPAVANMSLGGNASAAIDDAVKRSITAGITYAVASGNNATDACGQSPARLGGANGPTLTVNASTKTDGKASFSNYGRCTDLFAPGSDITSAGKDSDTATRSLSGTSMAAPHVAGAAALYLAGNPTATPQQVKSGIVGNASSAKITSVSGDTPNRLLYTGQGAQQPPQPSPTPTPTPTPAPAPPWWCQWWCWR</sequence>
<dbReference type="GO" id="GO:0006508">
    <property type="term" value="P:proteolysis"/>
    <property type="evidence" value="ECO:0007669"/>
    <property type="project" value="UniProtKB-KW"/>
</dbReference>
<dbReference type="GO" id="GO:0004252">
    <property type="term" value="F:serine-type endopeptidase activity"/>
    <property type="evidence" value="ECO:0007669"/>
    <property type="project" value="UniProtKB-UniRule"/>
</dbReference>
<dbReference type="PROSITE" id="PS00138">
    <property type="entry name" value="SUBTILASE_SER"/>
    <property type="match status" value="1"/>
</dbReference>
<dbReference type="PRINTS" id="PR00723">
    <property type="entry name" value="SUBTILISIN"/>
</dbReference>
<dbReference type="Proteomes" id="UP000199501">
    <property type="component" value="Unassembled WGS sequence"/>
</dbReference>
<keyword evidence="3 6" id="KW-0378">Hydrolase</keyword>
<dbReference type="Gene3D" id="3.40.50.200">
    <property type="entry name" value="Peptidase S8/S53 domain"/>
    <property type="match status" value="1"/>
</dbReference>
<evidence type="ECO:0000256" key="2">
    <source>
        <dbReference type="ARBA" id="ARBA00022670"/>
    </source>
</evidence>
<feature type="active site" description="Charge relay system" evidence="5 6">
    <location>
        <position position="194"/>
    </location>
</feature>
<evidence type="ECO:0000313" key="11">
    <source>
        <dbReference type="EMBL" id="SDD11919.1"/>
    </source>
</evidence>
<dbReference type="Pfam" id="PF00082">
    <property type="entry name" value="Peptidase_S8"/>
    <property type="match status" value="1"/>
</dbReference>
<feature type="compositionally biased region" description="Pro residues" evidence="8">
    <location>
        <begin position="409"/>
        <end position="425"/>
    </location>
</feature>
<feature type="region of interest" description="Disordered" evidence="8">
    <location>
        <begin position="391"/>
        <end position="425"/>
    </location>
</feature>
<gene>
    <name evidence="11" type="ORF">SAMN05216174_107229</name>
</gene>
<dbReference type="InterPro" id="IPR022398">
    <property type="entry name" value="Peptidase_S8_His-AS"/>
</dbReference>
<dbReference type="InterPro" id="IPR010259">
    <property type="entry name" value="S8pro/Inhibitor_I9"/>
</dbReference>
<dbReference type="PROSITE" id="PS00136">
    <property type="entry name" value="SUBTILASE_ASP"/>
    <property type="match status" value="1"/>
</dbReference>
<dbReference type="InterPro" id="IPR034193">
    <property type="entry name" value="PCSK9_ProteinaseK-like"/>
</dbReference>
<dbReference type="PROSITE" id="PS51892">
    <property type="entry name" value="SUBTILASE"/>
    <property type="match status" value="1"/>
</dbReference>
<dbReference type="PANTHER" id="PTHR43806:SF11">
    <property type="entry name" value="CEREVISIN-RELATED"/>
    <property type="match status" value="1"/>
</dbReference>
<reference evidence="12" key="1">
    <citation type="submission" date="2016-10" db="EMBL/GenBank/DDBJ databases">
        <authorList>
            <person name="Varghese N."/>
            <person name="Submissions S."/>
        </authorList>
    </citation>
    <scope>NUCLEOTIDE SEQUENCE [LARGE SCALE GENOMIC DNA]</scope>
    <source>
        <strain evidence="12">IBRC-M 10403</strain>
    </source>
</reference>
<keyword evidence="12" id="KW-1185">Reference proteome</keyword>
<feature type="active site" description="Charge relay system" evidence="5 6">
    <location>
        <position position="350"/>
    </location>
</feature>
<dbReference type="Pfam" id="PF05922">
    <property type="entry name" value="Inhibitor_I9"/>
    <property type="match status" value="1"/>
</dbReference>
<dbReference type="OrthoDB" id="9766923at2"/>
<dbReference type="AlphaFoldDB" id="A0A1G6S500"/>
<proteinExistence type="inferred from homology"/>
<dbReference type="InterPro" id="IPR023828">
    <property type="entry name" value="Peptidase_S8_Ser-AS"/>
</dbReference>
<evidence type="ECO:0000256" key="1">
    <source>
        <dbReference type="ARBA" id="ARBA00011073"/>
    </source>
</evidence>
<evidence type="ECO:0000259" key="9">
    <source>
        <dbReference type="Pfam" id="PF00082"/>
    </source>
</evidence>
<feature type="domain" description="Inhibitor I9" evidence="10">
    <location>
        <begin position="55"/>
        <end position="121"/>
    </location>
</feature>
<name>A0A1G6S500_9PSEU</name>
<dbReference type="SUPFAM" id="SSF54897">
    <property type="entry name" value="Protease propeptides/inhibitors"/>
    <property type="match status" value="1"/>
</dbReference>
<dbReference type="InterPro" id="IPR015500">
    <property type="entry name" value="Peptidase_S8_subtilisin-rel"/>
</dbReference>
<evidence type="ECO:0000259" key="10">
    <source>
        <dbReference type="Pfam" id="PF05922"/>
    </source>
</evidence>
<accession>A0A1G6S500</accession>
<dbReference type="InterPro" id="IPR023827">
    <property type="entry name" value="Peptidase_S8_Asp-AS"/>
</dbReference>
<dbReference type="PANTHER" id="PTHR43806">
    <property type="entry name" value="PEPTIDASE S8"/>
    <property type="match status" value="1"/>
</dbReference>
<comment type="similarity">
    <text evidence="1 6 7">Belongs to the peptidase S8 family.</text>
</comment>
<evidence type="ECO:0000256" key="4">
    <source>
        <dbReference type="ARBA" id="ARBA00022825"/>
    </source>
</evidence>
<dbReference type="GO" id="GO:0005615">
    <property type="term" value="C:extracellular space"/>
    <property type="evidence" value="ECO:0007669"/>
    <property type="project" value="TreeGrafter"/>
</dbReference>
<dbReference type="Gene3D" id="3.30.70.80">
    <property type="entry name" value="Peptidase S8 propeptide/proteinase inhibitor I9"/>
    <property type="match status" value="1"/>
</dbReference>
<organism evidence="11 12">
    <name type="scientific">Actinokineospora iranica</name>
    <dbReference type="NCBI Taxonomy" id="1271860"/>
    <lineage>
        <taxon>Bacteria</taxon>
        <taxon>Bacillati</taxon>
        <taxon>Actinomycetota</taxon>
        <taxon>Actinomycetes</taxon>
        <taxon>Pseudonocardiales</taxon>
        <taxon>Pseudonocardiaceae</taxon>
        <taxon>Actinokineospora</taxon>
    </lineage>
</organism>
<evidence type="ECO:0000256" key="6">
    <source>
        <dbReference type="PROSITE-ProRule" id="PRU01240"/>
    </source>
</evidence>
<evidence type="ECO:0000256" key="3">
    <source>
        <dbReference type="ARBA" id="ARBA00022801"/>
    </source>
</evidence>
<dbReference type="SUPFAM" id="SSF52743">
    <property type="entry name" value="Subtilisin-like"/>
    <property type="match status" value="1"/>
</dbReference>
<keyword evidence="4 6" id="KW-0720">Serine protease</keyword>
<keyword evidence="2 6" id="KW-0645">Protease</keyword>
<dbReference type="FunFam" id="3.40.50.200:FF:000014">
    <property type="entry name" value="Proteinase K"/>
    <property type="match status" value="1"/>
</dbReference>
<dbReference type="PROSITE" id="PS00137">
    <property type="entry name" value="SUBTILASE_HIS"/>
    <property type="match status" value="1"/>
</dbReference>
<dbReference type="InterPro" id="IPR036852">
    <property type="entry name" value="Peptidase_S8/S53_dom_sf"/>
</dbReference>
<dbReference type="EMBL" id="FMZZ01000007">
    <property type="protein sequence ID" value="SDD11919.1"/>
    <property type="molecule type" value="Genomic_DNA"/>
</dbReference>
<feature type="active site" description="Charge relay system" evidence="5 6">
    <location>
        <position position="162"/>
    </location>
</feature>
<dbReference type="InterPro" id="IPR037045">
    <property type="entry name" value="S8pro/Inhibitor_I9_sf"/>
</dbReference>
<protein>
    <submittedName>
        <fullName evidence="11">Peptidase inhibitor I9</fullName>
    </submittedName>
</protein>
<dbReference type="InterPro" id="IPR050131">
    <property type="entry name" value="Peptidase_S8_subtilisin-like"/>
</dbReference>
<evidence type="ECO:0000256" key="8">
    <source>
        <dbReference type="SAM" id="MobiDB-lite"/>
    </source>
</evidence>
<evidence type="ECO:0000256" key="5">
    <source>
        <dbReference type="PIRSR" id="PIRSR615500-1"/>
    </source>
</evidence>
<dbReference type="STRING" id="1271860.SAMN05216174_107229"/>
<evidence type="ECO:0000313" key="12">
    <source>
        <dbReference type="Proteomes" id="UP000199501"/>
    </source>
</evidence>